<evidence type="ECO:0000256" key="14">
    <source>
        <dbReference type="ARBA" id="ARBA00023125"/>
    </source>
</evidence>
<dbReference type="PANTHER" id="PTHR37984">
    <property type="entry name" value="PROTEIN CBG26694"/>
    <property type="match status" value="1"/>
</dbReference>
<keyword evidence="13" id="KW-0239">DNA-directed DNA polymerase</keyword>
<keyword evidence="16" id="KW-0539">Nucleus</keyword>
<feature type="domain" description="Reverse transcriptase" evidence="20">
    <location>
        <begin position="327"/>
        <end position="507"/>
    </location>
</feature>
<evidence type="ECO:0000256" key="9">
    <source>
        <dbReference type="ARBA" id="ARBA00022801"/>
    </source>
</evidence>
<dbReference type="GO" id="GO:0005634">
    <property type="term" value="C:nucleus"/>
    <property type="evidence" value="ECO:0007669"/>
    <property type="project" value="UniProtKB-SubCell"/>
</dbReference>
<dbReference type="GO" id="GO:0003964">
    <property type="term" value="F:RNA-directed DNA polymerase activity"/>
    <property type="evidence" value="ECO:0007669"/>
    <property type="project" value="UniProtKB-KW"/>
</dbReference>
<keyword evidence="15" id="KW-0233">DNA recombination</keyword>
<evidence type="ECO:0000256" key="1">
    <source>
        <dbReference type="ARBA" id="ARBA00004123"/>
    </source>
</evidence>
<dbReference type="InterPro" id="IPR043128">
    <property type="entry name" value="Rev_trsase/Diguanyl_cyclase"/>
</dbReference>
<evidence type="ECO:0000259" key="19">
    <source>
        <dbReference type="PROSITE" id="PS50013"/>
    </source>
</evidence>
<evidence type="ECO:0000256" key="11">
    <source>
        <dbReference type="ARBA" id="ARBA00022908"/>
    </source>
</evidence>
<dbReference type="InterPro" id="IPR000477">
    <property type="entry name" value="RT_dom"/>
</dbReference>
<dbReference type="GO" id="GO:0015074">
    <property type="term" value="P:DNA integration"/>
    <property type="evidence" value="ECO:0007669"/>
    <property type="project" value="UniProtKB-KW"/>
</dbReference>
<dbReference type="InterPro" id="IPR041577">
    <property type="entry name" value="RT_RNaseH_2"/>
</dbReference>
<dbReference type="InterPro" id="IPR041588">
    <property type="entry name" value="Integrase_H2C2"/>
</dbReference>
<dbReference type="GO" id="GO:0006508">
    <property type="term" value="P:proteolysis"/>
    <property type="evidence" value="ECO:0007669"/>
    <property type="project" value="UniProtKB-KW"/>
</dbReference>
<dbReference type="GO" id="GO:0006310">
    <property type="term" value="P:DNA recombination"/>
    <property type="evidence" value="ECO:0007669"/>
    <property type="project" value="UniProtKB-KW"/>
</dbReference>
<dbReference type="PROSITE" id="PS50878">
    <property type="entry name" value="RT_POL"/>
    <property type="match status" value="1"/>
</dbReference>
<evidence type="ECO:0000259" key="21">
    <source>
        <dbReference type="PROSITE" id="PS50994"/>
    </source>
</evidence>
<protein>
    <submittedName>
        <fullName evidence="22">Retrotransposable element Tf2 155 kDa protein type 1-like</fullName>
    </submittedName>
</protein>
<dbReference type="CDD" id="cd01647">
    <property type="entry name" value="RT_LTR"/>
    <property type="match status" value="1"/>
</dbReference>
<dbReference type="InterPro" id="IPR043502">
    <property type="entry name" value="DNA/RNA_pol_sf"/>
</dbReference>
<dbReference type="InterPro" id="IPR023779">
    <property type="entry name" value="Chromodomain_CS"/>
</dbReference>
<keyword evidence="7" id="KW-0064">Aspartyl protease</keyword>
<dbReference type="CDD" id="cd00303">
    <property type="entry name" value="retropepsin_like"/>
    <property type="match status" value="1"/>
</dbReference>
<dbReference type="PROSITE" id="PS00598">
    <property type="entry name" value="CHROMO_1"/>
    <property type="match status" value="1"/>
</dbReference>
<dbReference type="OrthoDB" id="2447685at2759"/>
<keyword evidence="9" id="KW-0378">Hydrolase</keyword>
<evidence type="ECO:0000313" key="22">
    <source>
        <dbReference type="EMBL" id="GAN03854.1"/>
    </source>
</evidence>
<dbReference type="GO" id="GO:0004190">
    <property type="term" value="F:aspartic-type endopeptidase activity"/>
    <property type="evidence" value="ECO:0007669"/>
    <property type="project" value="UniProtKB-KW"/>
</dbReference>
<keyword evidence="6" id="KW-0479">Metal-binding</keyword>
<dbReference type="GO" id="GO:0046872">
    <property type="term" value="F:metal ion binding"/>
    <property type="evidence" value="ECO:0007669"/>
    <property type="project" value="UniProtKB-KW"/>
</dbReference>
<feature type="region of interest" description="Disordered" evidence="18">
    <location>
        <begin position="1239"/>
        <end position="1260"/>
    </location>
</feature>
<comment type="subcellular location">
    <subcellularLocation>
        <location evidence="1">Nucleus</location>
    </subcellularLocation>
</comment>
<keyword evidence="14" id="KW-0238">DNA-binding</keyword>
<sequence>MPVNVNSTDCQQVSNNNEHIIVDIIIKLTDSRQFNTFALIDSGSMENFCDINFAAKHNLPLMEKSAPVEILTVDGSPISSGKVTQESTVQMSMGSHTERIKFSITKLGQYPVILGIPWLKKHDPRITWSTNAIAFDSNTCVHSCFEICHTIKALPMHPKFSRPTAINLSLFDQTPVGNDIDCINKSESFDAYPDLSSTCDNFPNIDIQFVSYSSIKKDLTDDNSCYITPSEVIRIAEYPTSHYIAATSSSTSNSELTATKEDYSNVPDKYSAFYEVFSKKKANTLPPHRPYDHQIILQEGKKPPFGPIYSLSQVELDELAKYLKENLANGFISRSTSPAAAPILFVKKKSGELRLCIDNRGLNAVTVRDPPVLPLVSEMIDRLGNAFYYTKLDVRNAYYRIRIKQGQEWLTGFRCKYGHFQYNVLNFGLVNAPSTWMAYLNDVLREHIDQTAVFFYDDILVFTNGNLDQHTKDVKAILQKLLDAKLYIKAEKCEFDKTEVDFLGIRIDRNGVSMDNEKIKAIIEWPTPKSQHDIQVFLGFANYHRAFLKHYSKYTTPLTNLLQKGKNFKWEEKEEIAFNALKSLFTSKPVLKIFSPDRPCIMETDASDFAIGSVLSQYDDNNVLHPIAYFSRKLKAAEINYEIYDKEMLAITDSFVHWRHYLQDTPHKTLVLTDHRNLEYFLDAKKLNRRQARYAIKLIDYNFVIQYRSATQNQRADALSRRPDFEPDEYEKQPIQALLKPDQLRLSAAQVTNCDISMDVDLQKRLLDCQKHDPAYNIVTHKDKLKQSTASRYLNYSIDESTGLLLKNSLVYVPNNDDIKLELLRIHHDNISSGHFGRAKTIELLSRNYWWKGMTNFVNRYVANCQICIRGKPSRQAPQGPLRSLQIPDQPWESISMDFIVKLPKSKGFDSIFVVVDRLTKMAHFIPCNESMSAKELATLFINNIFRLHGFPTSIVSDRGALFTSKFWQHLLKSLDVKANMSTAYRPETDGQTERTNSTLEQYLRMYCNYQQNNWSQLLSTAEFSYNNHCQSSTKFSPFFANYGYHPKANVVIKKRGSEYVPASEEFLVQLKQTQDESKTNIAKAQTSQALYYNQGKRQIQDLKIGDKVYINSKNITTTRPMKKLDHKRLGPFKIVEKFSSHAYKLDLPTSMKIHPTFHISKLTPRTIKGLSDIGNRELPPLPPIIVNSNEEYEVDQILDSRIYRKKLQYKVKWKGYEDPSEDTWEDQGNLENAQLVIKQFHQDYPHKPSPSSTKDRPRT</sequence>
<dbReference type="Pfam" id="PF17921">
    <property type="entry name" value="Integrase_H2C2"/>
    <property type="match status" value="1"/>
</dbReference>
<keyword evidence="4" id="KW-0548">Nucleotidyltransferase</keyword>
<dbReference type="InterPro" id="IPR050951">
    <property type="entry name" value="Retrovirus_Pol_polyprotein"/>
</dbReference>
<dbReference type="PANTHER" id="PTHR37984:SF5">
    <property type="entry name" value="PROTEIN NYNRIN-LIKE"/>
    <property type="match status" value="1"/>
</dbReference>
<dbReference type="SUPFAM" id="SSF53098">
    <property type="entry name" value="Ribonuclease H-like"/>
    <property type="match status" value="1"/>
</dbReference>
<dbReference type="PROSITE" id="PS50994">
    <property type="entry name" value="INTEGRASE"/>
    <property type="match status" value="1"/>
</dbReference>
<dbReference type="Pfam" id="PF00385">
    <property type="entry name" value="Chromo"/>
    <property type="match status" value="1"/>
</dbReference>
<dbReference type="InterPro" id="IPR001584">
    <property type="entry name" value="Integrase_cat-core"/>
</dbReference>
<dbReference type="Gene3D" id="2.40.70.10">
    <property type="entry name" value="Acid Proteases"/>
    <property type="match status" value="1"/>
</dbReference>
<dbReference type="SUPFAM" id="SSF54160">
    <property type="entry name" value="Chromo domain-like"/>
    <property type="match status" value="1"/>
</dbReference>
<dbReference type="Gene3D" id="1.10.340.70">
    <property type="match status" value="1"/>
</dbReference>
<dbReference type="Gene3D" id="2.40.50.40">
    <property type="match status" value="1"/>
</dbReference>
<proteinExistence type="predicted"/>
<dbReference type="InterPro" id="IPR021109">
    <property type="entry name" value="Peptidase_aspartic_dom_sf"/>
</dbReference>
<dbReference type="CDD" id="cd00024">
    <property type="entry name" value="CD_CSD"/>
    <property type="match status" value="1"/>
</dbReference>
<dbReference type="Gene3D" id="3.10.10.10">
    <property type="entry name" value="HIV Type 1 Reverse Transcriptase, subunit A, domain 1"/>
    <property type="match status" value="1"/>
</dbReference>
<reference evidence="22" key="1">
    <citation type="submission" date="2014-09" db="EMBL/GenBank/DDBJ databases">
        <title>Draft genome sequence of an oleaginous Mucoromycotina fungus Mucor ambiguus NBRC6742.</title>
        <authorList>
            <person name="Takeda I."/>
            <person name="Yamane N."/>
            <person name="Morita T."/>
            <person name="Tamano K."/>
            <person name="Machida M."/>
            <person name="Baker S."/>
            <person name="Koike H."/>
        </authorList>
    </citation>
    <scope>NUCLEOTIDE SEQUENCE</scope>
    <source>
        <strain evidence="22">NBRC 6742</strain>
    </source>
</reference>
<dbReference type="Pfam" id="PF17919">
    <property type="entry name" value="RT_RNaseH_2"/>
    <property type="match status" value="1"/>
</dbReference>
<evidence type="ECO:0000256" key="7">
    <source>
        <dbReference type="ARBA" id="ARBA00022750"/>
    </source>
</evidence>
<evidence type="ECO:0000259" key="20">
    <source>
        <dbReference type="PROSITE" id="PS50878"/>
    </source>
</evidence>
<feature type="domain" description="Integrase catalytic" evidence="21">
    <location>
        <begin position="887"/>
        <end position="1055"/>
    </location>
</feature>
<evidence type="ECO:0000256" key="17">
    <source>
        <dbReference type="ARBA" id="ARBA00023268"/>
    </source>
</evidence>
<name>A0A0C9M9F1_9FUNG</name>
<evidence type="ECO:0000256" key="16">
    <source>
        <dbReference type="ARBA" id="ARBA00023242"/>
    </source>
</evidence>
<evidence type="ECO:0000256" key="12">
    <source>
        <dbReference type="ARBA" id="ARBA00022918"/>
    </source>
</evidence>
<evidence type="ECO:0000256" key="2">
    <source>
        <dbReference type="ARBA" id="ARBA00022670"/>
    </source>
</evidence>
<keyword evidence="11" id="KW-0229">DNA integration</keyword>
<dbReference type="InterPro" id="IPR056924">
    <property type="entry name" value="SH3_Tf2-1"/>
</dbReference>
<evidence type="ECO:0000256" key="4">
    <source>
        <dbReference type="ARBA" id="ARBA00022695"/>
    </source>
</evidence>
<keyword evidence="8" id="KW-0255">Endonuclease</keyword>
<keyword evidence="5" id="KW-0540">Nuclease</keyword>
<keyword evidence="12" id="KW-0695">RNA-directed DNA polymerase</keyword>
<dbReference type="EMBL" id="DF836338">
    <property type="protein sequence ID" value="GAN03854.1"/>
    <property type="molecule type" value="Genomic_DNA"/>
</dbReference>
<evidence type="ECO:0000256" key="5">
    <source>
        <dbReference type="ARBA" id="ARBA00022722"/>
    </source>
</evidence>
<dbReference type="FunFam" id="3.30.420.10:FF:000032">
    <property type="entry name" value="Retrovirus-related Pol polyprotein from transposon 297-like Protein"/>
    <property type="match status" value="1"/>
</dbReference>
<dbReference type="InterPro" id="IPR023780">
    <property type="entry name" value="Chromo_domain"/>
</dbReference>
<evidence type="ECO:0000256" key="15">
    <source>
        <dbReference type="ARBA" id="ARBA00023172"/>
    </source>
</evidence>
<dbReference type="InterPro" id="IPR000953">
    <property type="entry name" value="Chromo/chromo_shadow_dom"/>
</dbReference>
<dbReference type="GO" id="GO:0003677">
    <property type="term" value="F:DNA binding"/>
    <property type="evidence" value="ECO:0007669"/>
    <property type="project" value="UniProtKB-KW"/>
</dbReference>
<dbReference type="PROSITE" id="PS50013">
    <property type="entry name" value="CHROMO_2"/>
    <property type="match status" value="1"/>
</dbReference>
<dbReference type="CDD" id="cd09274">
    <property type="entry name" value="RNase_HI_RT_Ty3"/>
    <property type="match status" value="1"/>
</dbReference>
<dbReference type="InterPro" id="IPR036397">
    <property type="entry name" value="RNaseH_sf"/>
</dbReference>
<gene>
    <name evidence="22" type="ORF">MAM1_0049c03309</name>
</gene>
<evidence type="ECO:0000256" key="3">
    <source>
        <dbReference type="ARBA" id="ARBA00022679"/>
    </source>
</evidence>
<dbReference type="Proteomes" id="UP000053815">
    <property type="component" value="Unassembled WGS sequence"/>
</dbReference>
<feature type="domain" description="Chromo" evidence="19">
    <location>
        <begin position="1193"/>
        <end position="1253"/>
    </location>
</feature>
<dbReference type="Gene3D" id="3.30.70.270">
    <property type="match status" value="2"/>
</dbReference>
<accession>A0A0C9M9F1</accession>
<evidence type="ECO:0000256" key="13">
    <source>
        <dbReference type="ARBA" id="ARBA00022932"/>
    </source>
</evidence>
<keyword evidence="23" id="KW-1185">Reference proteome</keyword>
<dbReference type="Pfam" id="PF08284">
    <property type="entry name" value="RVP_2"/>
    <property type="match status" value="1"/>
</dbReference>
<dbReference type="SMART" id="SM00298">
    <property type="entry name" value="CHROMO"/>
    <property type="match status" value="1"/>
</dbReference>
<dbReference type="GO" id="GO:0003887">
    <property type="term" value="F:DNA-directed DNA polymerase activity"/>
    <property type="evidence" value="ECO:0007669"/>
    <property type="project" value="UniProtKB-KW"/>
</dbReference>
<keyword evidence="10" id="KW-0460">Magnesium</keyword>
<evidence type="ECO:0000256" key="10">
    <source>
        <dbReference type="ARBA" id="ARBA00022842"/>
    </source>
</evidence>
<evidence type="ECO:0000256" key="18">
    <source>
        <dbReference type="SAM" id="MobiDB-lite"/>
    </source>
</evidence>
<dbReference type="GO" id="GO:0004519">
    <property type="term" value="F:endonuclease activity"/>
    <property type="evidence" value="ECO:0007669"/>
    <property type="project" value="UniProtKB-KW"/>
</dbReference>
<evidence type="ECO:0000256" key="6">
    <source>
        <dbReference type="ARBA" id="ARBA00022723"/>
    </source>
</evidence>
<dbReference type="SUPFAM" id="SSF56672">
    <property type="entry name" value="DNA/RNA polymerases"/>
    <property type="match status" value="1"/>
</dbReference>
<dbReference type="Pfam" id="PF00665">
    <property type="entry name" value="rve"/>
    <property type="match status" value="1"/>
</dbReference>
<keyword evidence="2" id="KW-0645">Protease</keyword>
<dbReference type="Pfam" id="PF24626">
    <property type="entry name" value="SH3_Tf2-1"/>
    <property type="match status" value="1"/>
</dbReference>
<evidence type="ECO:0000313" key="23">
    <source>
        <dbReference type="Proteomes" id="UP000053815"/>
    </source>
</evidence>
<dbReference type="InterPro" id="IPR016197">
    <property type="entry name" value="Chromo-like_dom_sf"/>
</dbReference>
<dbReference type="AlphaFoldDB" id="A0A0C9M9F1"/>
<dbReference type="Pfam" id="PF00078">
    <property type="entry name" value="RVT_1"/>
    <property type="match status" value="1"/>
</dbReference>
<dbReference type="STRING" id="91626.A0A0C9M9F1"/>
<organism evidence="22">
    <name type="scientific">Mucor ambiguus</name>
    <dbReference type="NCBI Taxonomy" id="91626"/>
    <lineage>
        <taxon>Eukaryota</taxon>
        <taxon>Fungi</taxon>
        <taxon>Fungi incertae sedis</taxon>
        <taxon>Mucoromycota</taxon>
        <taxon>Mucoromycotina</taxon>
        <taxon>Mucoromycetes</taxon>
        <taxon>Mucorales</taxon>
        <taxon>Mucorineae</taxon>
        <taxon>Mucoraceae</taxon>
        <taxon>Mucor</taxon>
    </lineage>
</organism>
<dbReference type="FunFam" id="3.30.70.270:FF:000020">
    <property type="entry name" value="Transposon Tf2-6 polyprotein-like Protein"/>
    <property type="match status" value="1"/>
</dbReference>
<dbReference type="InterPro" id="IPR012337">
    <property type="entry name" value="RNaseH-like_sf"/>
</dbReference>
<keyword evidence="3" id="KW-0808">Transferase</keyword>
<dbReference type="Gene3D" id="3.30.420.10">
    <property type="entry name" value="Ribonuclease H-like superfamily/Ribonuclease H"/>
    <property type="match status" value="1"/>
</dbReference>
<keyword evidence="17" id="KW-0511">Multifunctional enzyme</keyword>
<evidence type="ECO:0000256" key="8">
    <source>
        <dbReference type="ARBA" id="ARBA00022759"/>
    </source>
</evidence>